<evidence type="ECO:0000256" key="3">
    <source>
        <dbReference type="SAM" id="SignalP"/>
    </source>
</evidence>
<evidence type="ECO:0000256" key="1">
    <source>
        <dbReference type="ARBA" id="ARBA00010062"/>
    </source>
</evidence>
<gene>
    <name evidence="5" type="ORF">SAMN05216551_108132</name>
</gene>
<dbReference type="STRING" id="1770053.SAMN05216551_108132"/>
<feature type="chain" id="PRO_5017277907" evidence="3">
    <location>
        <begin position="31"/>
        <end position="383"/>
    </location>
</feature>
<dbReference type="OrthoDB" id="9783240at2"/>
<dbReference type="PANTHER" id="PTHR30483:SF6">
    <property type="entry name" value="PERIPLASMIC BINDING PROTEIN OF ABC TRANSPORTER FOR NATURAL AMINO ACIDS"/>
    <property type="match status" value="1"/>
</dbReference>
<proteinExistence type="inferred from homology"/>
<protein>
    <submittedName>
        <fullName evidence="5">Amino acid/amide ABC transporter substrate-binding protein, HAAT family</fullName>
    </submittedName>
</protein>
<sequence length="383" mass="40740">MSIRFAGLRQALVHSTAIIALMASSASVRAAGELVVGATVPLTGPLSLTGKQYSNSLQMAVDEINAAGGVKGKKIALAVEDAQASNGTAINALVKVVQEKNPPFIFLTSYSTQNIAVAPEVAKAKRPAMYAGGADAVSRLRNPWMFRIRPQDSTAAVAMARFVKDTLKGSKPGVIYIQNDFGQGGANAAVEFLAKQGIKVVASESYGQNNKDMSAQLLNLKNKGADVIVAFVYPQDGALLLRQIKMLGLKQPVVASSAAFVPAALQLLSANDLGNVWGVIDAYLPGTPQGKAFLDRYRKRFGVDADPYAAAYYDGAMLMAKAMNEVGTDAEPLRAYLAKVKDYQGVSHRYRFDAEGNGVHDVAVVKFKSGSKDMEFVDSINVE</sequence>
<evidence type="ECO:0000259" key="4">
    <source>
        <dbReference type="Pfam" id="PF13458"/>
    </source>
</evidence>
<dbReference type="RefSeq" id="WP_091909611.1">
    <property type="nucleotide sequence ID" value="NZ_FNLO01000008.1"/>
</dbReference>
<keyword evidence="6" id="KW-1185">Reference proteome</keyword>
<reference evidence="6" key="1">
    <citation type="submission" date="2016-09" db="EMBL/GenBank/DDBJ databases">
        <authorList>
            <person name="Varghese N."/>
            <person name="Submissions S."/>
        </authorList>
    </citation>
    <scope>NUCLEOTIDE SEQUENCE [LARGE SCALE GENOMIC DNA]</scope>
    <source>
        <strain evidence="6">JS23</strain>
    </source>
</reference>
<dbReference type="Proteomes" id="UP000243719">
    <property type="component" value="Unassembled WGS sequence"/>
</dbReference>
<evidence type="ECO:0000313" key="5">
    <source>
        <dbReference type="EMBL" id="SDV49494.1"/>
    </source>
</evidence>
<dbReference type="SUPFAM" id="SSF53822">
    <property type="entry name" value="Periplasmic binding protein-like I"/>
    <property type="match status" value="1"/>
</dbReference>
<dbReference type="AlphaFoldDB" id="A0A1H2PSD9"/>
<dbReference type="CDD" id="cd19986">
    <property type="entry name" value="PBP1_ABC_HAAT-like"/>
    <property type="match status" value="1"/>
</dbReference>
<evidence type="ECO:0000256" key="2">
    <source>
        <dbReference type="ARBA" id="ARBA00022729"/>
    </source>
</evidence>
<feature type="signal peptide" evidence="3">
    <location>
        <begin position="1"/>
        <end position="30"/>
    </location>
</feature>
<feature type="domain" description="Leucine-binding protein" evidence="4">
    <location>
        <begin position="35"/>
        <end position="370"/>
    </location>
</feature>
<name>A0A1H2PSD9_9BURK</name>
<dbReference type="InterPro" id="IPR028081">
    <property type="entry name" value="Leu-bd"/>
</dbReference>
<accession>A0A1H2PSD9</accession>
<dbReference type="Gene3D" id="3.40.50.2300">
    <property type="match status" value="2"/>
</dbReference>
<keyword evidence="2 3" id="KW-0732">Signal</keyword>
<dbReference type="InterPro" id="IPR051010">
    <property type="entry name" value="BCAA_transport"/>
</dbReference>
<organism evidence="5 6">
    <name type="scientific">Chitinasiproducens palmae</name>
    <dbReference type="NCBI Taxonomy" id="1770053"/>
    <lineage>
        <taxon>Bacteria</taxon>
        <taxon>Pseudomonadati</taxon>
        <taxon>Pseudomonadota</taxon>
        <taxon>Betaproteobacteria</taxon>
        <taxon>Burkholderiales</taxon>
        <taxon>Burkholderiaceae</taxon>
        <taxon>Chitinasiproducens</taxon>
    </lineage>
</organism>
<dbReference type="Pfam" id="PF13458">
    <property type="entry name" value="Peripla_BP_6"/>
    <property type="match status" value="1"/>
</dbReference>
<dbReference type="InterPro" id="IPR028082">
    <property type="entry name" value="Peripla_BP_I"/>
</dbReference>
<evidence type="ECO:0000313" key="6">
    <source>
        <dbReference type="Proteomes" id="UP000243719"/>
    </source>
</evidence>
<dbReference type="EMBL" id="FNLO01000008">
    <property type="protein sequence ID" value="SDV49494.1"/>
    <property type="molecule type" value="Genomic_DNA"/>
</dbReference>
<comment type="similarity">
    <text evidence="1">Belongs to the leucine-binding protein family.</text>
</comment>
<dbReference type="PANTHER" id="PTHR30483">
    <property type="entry name" value="LEUCINE-SPECIFIC-BINDING PROTEIN"/>
    <property type="match status" value="1"/>
</dbReference>